<dbReference type="Gene3D" id="3.10.180.10">
    <property type="entry name" value="2,3-Dihydroxybiphenyl 1,2-Dioxygenase, domain 1"/>
    <property type="match status" value="1"/>
</dbReference>
<feature type="domain" description="VOC" evidence="1">
    <location>
        <begin position="1"/>
        <end position="121"/>
    </location>
</feature>
<gene>
    <name evidence="2" type="ORF">MZO42_20045</name>
</gene>
<dbReference type="InterPro" id="IPR037523">
    <property type="entry name" value="VOC_core"/>
</dbReference>
<dbReference type="InterPro" id="IPR029068">
    <property type="entry name" value="Glyas_Bleomycin-R_OHBP_Dase"/>
</dbReference>
<dbReference type="PROSITE" id="PS51819">
    <property type="entry name" value="VOC"/>
    <property type="match status" value="1"/>
</dbReference>
<protein>
    <submittedName>
        <fullName evidence="2">VOC family protein</fullName>
    </submittedName>
</protein>
<name>A0ABU3NB30_9SPHN</name>
<organism evidence="2">
    <name type="scientific">Sphingomonas psychrotolerans</name>
    <dbReference type="NCBI Taxonomy" id="1327635"/>
    <lineage>
        <taxon>Bacteria</taxon>
        <taxon>Pseudomonadati</taxon>
        <taxon>Pseudomonadota</taxon>
        <taxon>Alphaproteobacteria</taxon>
        <taxon>Sphingomonadales</taxon>
        <taxon>Sphingomonadaceae</taxon>
        <taxon>Sphingomonas</taxon>
    </lineage>
</organism>
<sequence length="122" mass="13160">MLIPLLVVRDIPQALAFYTGVLDFALALATPEDAPFYAVLTRGADELHLNRAFGSVPPGHASAIVVCDDVDALFAAFVARGLSVPTRADSPVHVAPLDQSWGTREVYVDDPDGNTLVFQQRR</sequence>
<dbReference type="Pfam" id="PF00903">
    <property type="entry name" value="Glyoxalase"/>
    <property type="match status" value="1"/>
</dbReference>
<evidence type="ECO:0000313" key="2">
    <source>
        <dbReference type="EMBL" id="MDT8760997.1"/>
    </source>
</evidence>
<dbReference type="EMBL" id="JALMLT010000006">
    <property type="protein sequence ID" value="MDT8760997.1"/>
    <property type="molecule type" value="Genomic_DNA"/>
</dbReference>
<reference evidence="2" key="1">
    <citation type="submission" date="2022-04" db="EMBL/GenBank/DDBJ databases">
        <title>Tomato heritable bacteria conferring resistance against bacterial wilt.</title>
        <authorList>
            <person name="Yin J."/>
        </authorList>
    </citation>
    <scope>NUCLEOTIDE SEQUENCE</scope>
    <source>
        <strain evidence="2">Cra20</strain>
    </source>
</reference>
<accession>A0ABU3NB30</accession>
<dbReference type="SUPFAM" id="SSF54593">
    <property type="entry name" value="Glyoxalase/Bleomycin resistance protein/Dihydroxybiphenyl dioxygenase"/>
    <property type="match status" value="1"/>
</dbReference>
<proteinExistence type="predicted"/>
<comment type="caution">
    <text evidence="2">The sequence shown here is derived from an EMBL/GenBank/DDBJ whole genome shotgun (WGS) entry which is preliminary data.</text>
</comment>
<evidence type="ECO:0000259" key="1">
    <source>
        <dbReference type="PROSITE" id="PS51819"/>
    </source>
</evidence>
<dbReference type="InterPro" id="IPR004360">
    <property type="entry name" value="Glyas_Fos-R_dOase_dom"/>
</dbReference>